<dbReference type="GO" id="GO:0005886">
    <property type="term" value="C:plasma membrane"/>
    <property type="evidence" value="ECO:0007669"/>
    <property type="project" value="UniProtKB-SubCell"/>
</dbReference>
<reference evidence="9 10" key="1">
    <citation type="submission" date="2019-01" db="EMBL/GenBank/DDBJ databases">
        <title>Lacunisphaera sp. strain TWA-58.</title>
        <authorList>
            <person name="Chen W.-M."/>
        </authorList>
    </citation>
    <scope>NUCLEOTIDE SEQUENCE [LARGE SCALE GENOMIC DNA]</scope>
    <source>
        <strain evidence="9 10">TWA-58</strain>
    </source>
</reference>
<dbReference type="Gene3D" id="3.30.70.1320">
    <property type="entry name" value="Multidrug efflux transporter AcrB pore domain like"/>
    <property type="match status" value="1"/>
</dbReference>
<evidence type="ECO:0000313" key="9">
    <source>
        <dbReference type="EMBL" id="RXK54729.1"/>
    </source>
</evidence>
<comment type="caution">
    <text evidence="9">The sequence shown here is derived from an EMBL/GenBank/DDBJ whole genome shotgun (WGS) entry which is preliminary data.</text>
</comment>
<evidence type="ECO:0000256" key="2">
    <source>
        <dbReference type="ARBA" id="ARBA00022448"/>
    </source>
</evidence>
<feature type="transmembrane region" description="Helical" evidence="8">
    <location>
        <begin position="948"/>
        <end position="968"/>
    </location>
</feature>
<dbReference type="Gene3D" id="1.20.1640.10">
    <property type="entry name" value="Multidrug efflux transporter AcrB transmembrane domain"/>
    <property type="match status" value="2"/>
</dbReference>
<evidence type="ECO:0000256" key="3">
    <source>
        <dbReference type="ARBA" id="ARBA00022475"/>
    </source>
</evidence>
<dbReference type="Gene3D" id="3.30.2090.10">
    <property type="entry name" value="Multidrug efflux transporter AcrB TolC docking domain, DN and DC subdomains"/>
    <property type="match status" value="2"/>
</dbReference>
<proteinExistence type="predicted"/>
<feature type="transmembrane region" description="Helical" evidence="8">
    <location>
        <begin position="907"/>
        <end position="927"/>
    </location>
</feature>
<dbReference type="AlphaFoldDB" id="A0A4V1M6A6"/>
<evidence type="ECO:0000256" key="1">
    <source>
        <dbReference type="ARBA" id="ARBA00004429"/>
    </source>
</evidence>
<sequence length="1029" mass="111127">MNLTEIFIRRPVLATVLNLFLLIAGWQAIQKLVVRQYPFTSNAVVTVSVAYPGANADLVRGFVTTPLEREIASADGIDFIESVSRQGGASISIRLRLNYDPNDALTQITAKVNRVRGELPAGSEDPIFDVAVGETTPSAFIGFSSETMQSNQITDYLVRVVQPKLSTIPGVQKAEVLGGRVFAMRIWLKPDKMAALGLSAGQVRTALAAQNYLSAVGQAKGSMMTVNLTAQTDLRDVEGFRNIIIRESGTQLVRLRDIADVVLGAENYDSLVNFSGVNGVFIGVSALPTANAIDVIKGVRQVMPEIQEQLPPGLSAKIVADFTEFINDSIHEVMLTLVEAMVIVIIVIYLFLGSFRSVVIPIVAIPLSLVGVCTLMLAMGFSINLLTLLAMVLAIGLVVDDAIVVVENIHRHIEEGLSPFAAAIKGAHELVGPVIAMTITLAAVYAPVGFQSGLTGALFREFAFTLAGAVIISGFVALTLSPVMCARILRHNPNPRGFEALLNRSFDRLQNAYERLLHVALETRGAVFMVAALVFAAIVPFFLLTKSELAPPEDQSVILFNAEMTPTATVEQTMMFAKEVADLIRKDYPVETAELFLFVGRGGTANSAFIGWRLKPWGQRHRTAMQLLPEIQAKVATLGGIRLSAFLRPSLPGAAGGLPVQVVVNSTESHARVAEVSDALLQRAMRSGLFVFGDNNLKFDLPQVNLVIDREKAAALGINMSQLGADLGAMLGGGYVNRFAFEGRAYRVVPQVTRLARLNPDQVTEFYVSTSKGELVPLSSIATEESVVQPRELRRFQQLNAATLAFSPAPGVSQGQALDWIRTEAAAFFPQGFTLDFNGESRQFVQEGSSLMVTFLFAVVAIFLVLAAQYESWRDPFIIMMSVPLSIAGAMVFLFFGFATLNIYTQVGLITLVGLITKHGILIVEFANKLQEEQGMSVRHAVEHAAAVRLRPILMTTAAMVLGVLPLLRAEGAGAESRFSIGLVIATGMSIGTLFTLFVVPAFYTLLAERRHQQKAAAPTTAVAVQAAH</sequence>
<evidence type="ECO:0000313" key="10">
    <source>
        <dbReference type="Proteomes" id="UP000290218"/>
    </source>
</evidence>
<dbReference type="InterPro" id="IPR027463">
    <property type="entry name" value="AcrB_DN_DC_subdom"/>
</dbReference>
<feature type="transmembrane region" description="Helical" evidence="8">
    <location>
        <begin position="980"/>
        <end position="1007"/>
    </location>
</feature>
<feature type="transmembrane region" description="Helical" evidence="8">
    <location>
        <begin position="333"/>
        <end position="352"/>
    </location>
</feature>
<feature type="transmembrane region" description="Helical" evidence="8">
    <location>
        <begin position="12"/>
        <end position="29"/>
    </location>
</feature>
<feature type="transmembrane region" description="Helical" evidence="8">
    <location>
        <begin position="385"/>
        <end position="409"/>
    </location>
</feature>
<dbReference type="Pfam" id="PF00873">
    <property type="entry name" value="ACR_tran"/>
    <property type="match status" value="1"/>
</dbReference>
<dbReference type="PANTHER" id="PTHR32063">
    <property type="match status" value="1"/>
</dbReference>
<dbReference type="InterPro" id="IPR001036">
    <property type="entry name" value="Acrflvin-R"/>
</dbReference>
<dbReference type="PANTHER" id="PTHR32063:SF14">
    <property type="entry name" value="BLL4319 PROTEIN"/>
    <property type="match status" value="1"/>
</dbReference>
<dbReference type="Gene3D" id="3.30.70.1440">
    <property type="entry name" value="Multidrug efflux transporter AcrB pore domain"/>
    <property type="match status" value="1"/>
</dbReference>
<keyword evidence="10" id="KW-1185">Reference proteome</keyword>
<feature type="transmembrane region" description="Helical" evidence="8">
    <location>
        <begin position="430"/>
        <end position="450"/>
    </location>
</feature>
<keyword evidence="5 8" id="KW-0812">Transmembrane</keyword>
<accession>A0A4V1M6A6</accession>
<keyword evidence="6 8" id="KW-1133">Transmembrane helix</keyword>
<dbReference type="FunFam" id="1.20.1640.10:FF:000001">
    <property type="entry name" value="Efflux pump membrane transporter"/>
    <property type="match status" value="1"/>
</dbReference>
<feature type="transmembrane region" description="Helical" evidence="8">
    <location>
        <begin position="359"/>
        <end position="379"/>
    </location>
</feature>
<feature type="transmembrane region" description="Helical" evidence="8">
    <location>
        <begin position="525"/>
        <end position="544"/>
    </location>
</feature>
<comment type="subcellular location">
    <subcellularLocation>
        <location evidence="1">Cell inner membrane</location>
        <topology evidence="1">Multi-pass membrane protein</topology>
    </subcellularLocation>
</comment>
<evidence type="ECO:0000256" key="6">
    <source>
        <dbReference type="ARBA" id="ARBA00022989"/>
    </source>
</evidence>
<evidence type="ECO:0000256" key="7">
    <source>
        <dbReference type="ARBA" id="ARBA00023136"/>
    </source>
</evidence>
<protein>
    <submittedName>
        <fullName evidence="9">Multidrug efflux protein</fullName>
    </submittedName>
</protein>
<name>A0A4V1M6A6_9BACT</name>
<dbReference type="Gene3D" id="3.30.70.1430">
    <property type="entry name" value="Multidrug efflux transporter AcrB pore domain"/>
    <property type="match status" value="2"/>
</dbReference>
<dbReference type="GO" id="GO:0042910">
    <property type="term" value="F:xenobiotic transmembrane transporter activity"/>
    <property type="evidence" value="ECO:0007669"/>
    <property type="project" value="TreeGrafter"/>
</dbReference>
<dbReference type="SUPFAM" id="SSF82714">
    <property type="entry name" value="Multidrug efflux transporter AcrB TolC docking domain, DN and DC subdomains"/>
    <property type="match status" value="2"/>
</dbReference>
<keyword evidence="2" id="KW-0813">Transport</keyword>
<gene>
    <name evidence="9" type="ORF">ESB00_02205</name>
</gene>
<evidence type="ECO:0000256" key="4">
    <source>
        <dbReference type="ARBA" id="ARBA00022519"/>
    </source>
</evidence>
<feature type="transmembrane region" description="Helical" evidence="8">
    <location>
        <begin position="851"/>
        <end position="870"/>
    </location>
</feature>
<keyword evidence="7 8" id="KW-0472">Membrane</keyword>
<evidence type="ECO:0000256" key="5">
    <source>
        <dbReference type="ARBA" id="ARBA00022692"/>
    </source>
</evidence>
<organism evidence="9 10">
    <name type="scientific">Oleiharenicola lentus</name>
    <dbReference type="NCBI Taxonomy" id="2508720"/>
    <lineage>
        <taxon>Bacteria</taxon>
        <taxon>Pseudomonadati</taxon>
        <taxon>Verrucomicrobiota</taxon>
        <taxon>Opitutia</taxon>
        <taxon>Opitutales</taxon>
        <taxon>Opitutaceae</taxon>
        <taxon>Oleiharenicola</taxon>
    </lineage>
</organism>
<dbReference type="RefSeq" id="WP_129046093.1">
    <property type="nucleotide sequence ID" value="NZ_SDHX01000001.1"/>
</dbReference>
<feature type="transmembrane region" description="Helical" evidence="8">
    <location>
        <begin position="462"/>
        <end position="486"/>
    </location>
</feature>
<dbReference type="EMBL" id="SDHX01000001">
    <property type="protein sequence ID" value="RXK54729.1"/>
    <property type="molecule type" value="Genomic_DNA"/>
</dbReference>
<feature type="transmembrane region" description="Helical" evidence="8">
    <location>
        <begin position="877"/>
        <end position="901"/>
    </location>
</feature>
<dbReference type="PRINTS" id="PR00702">
    <property type="entry name" value="ACRIFLAVINRP"/>
</dbReference>
<keyword evidence="4" id="KW-0997">Cell inner membrane</keyword>
<dbReference type="Proteomes" id="UP000290218">
    <property type="component" value="Unassembled WGS sequence"/>
</dbReference>
<evidence type="ECO:0000256" key="8">
    <source>
        <dbReference type="SAM" id="Phobius"/>
    </source>
</evidence>
<dbReference type="OrthoDB" id="9757876at2"/>
<dbReference type="SUPFAM" id="SSF82866">
    <property type="entry name" value="Multidrug efflux transporter AcrB transmembrane domain"/>
    <property type="match status" value="2"/>
</dbReference>
<dbReference type="SUPFAM" id="SSF82693">
    <property type="entry name" value="Multidrug efflux transporter AcrB pore domain, PN1, PN2, PC1 and PC2 subdomains"/>
    <property type="match status" value="3"/>
</dbReference>
<keyword evidence="3" id="KW-1003">Cell membrane</keyword>